<feature type="transmembrane region" description="Helical" evidence="3">
    <location>
        <begin position="124"/>
        <end position="144"/>
    </location>
</feature>
<dbReference type="PROSITE" id="PS50887">
    <property type="entry name" value="GGDEF"/>
    <property type="match status" value="1"/>
</dbReference>
<gene>
    <name evidence="5" type="ORF">ACIRA0001_0673</name>
</gene>
<dbReference type="InterPro" id="IPR043128">
    <property type="entry name" value="Rev_trsase/Diguanyl_cyclase"/>
</dbReference>
<feature type="domain" description="GGDEF" evidence="4">
    <location>
        <begin position="281"/>
        <end position="417"/>
    </location>
</feature>
<dbReference type="Gene3D" id="3.30.70.270">
    <property type="match status" value="1"/>
</dbReference>
<proteinExistence type="predicted"/>
<dbReference type="InterPro" id="IPR050469">
    <property type="entry name" value="Diguanylate_Cyclase"/>
</dbReference>
<feature type="transmembrane region" description="Helical" evidence="3">
    <location>
        <begin position="87"/>
        <end position="112"/>
    </location>
</feature>
<reference evidence="5 6" key="1">
    <citation type="submission" date="2009-07" db="EMBL/GenBank/DDBJ databases">
        <authorList>
            <person name="Madupu R."/>
            <person name="Durkin A.S."/>
            <person name="Torralba M."/>
            <person name="Methe B."/>
            <person name="Sutton G.G."/>
            <person name="Strausberg R.L."/>
            <person name="Nelson K.E."/>
        </authorList>
    </citation>
    <scope>NUCLEOTIDE SEQUENCE [LARGE SCALE GENOMIC DNA]</scope>
    <source>
        <strain evidence="5 6">SK82</strain>
    </source>
</reference>
<dbReference type="SMART" id="SM00267">
    <property type="entry name" value="GGDEF"/>
    <property type="match status" value="1"/>
</dbReference>
<evidence type="ECO:0000256" key="2">
    <source>
        <dbReference type="ARBA" id="ARBA00034247"/>
    </source>
</evidence>
<feature type="transmembrane region" description="Helical" evidence="3">
    <location>
        <begin position="174"/>
        <end position="194"/>
    </location>
</feature>
<dbReference type="SUPFAM" id="SSF55073">
    <property type="entry name" value="Nucleotide cyclase"/>
    <property type="match status" value="1"/>
</dbReference>
<dbReference type="InterPro" id="IPR000160">
    <property type="entry name" value="GGDEF_dom"/>
</dbReference>
<comment type="catalytic activity">
    <reaction evidence="2">
        <text>2 GTP = 3',3'-c-di-GMP + 2 diphosphate</text>
        <dbReference type="Rhea" id="RHEA:24898"/>
        <dbReference type="ChEBI" id="CHEBI:33019"/>
        <dbReference type="ChEBI" id="CHEBI:37565"/>
        <dbReference type="ChEBI" id="CHEBI:58805"/>
        <dbReference type="EC" id="2.7.7.65"/>
    </reaction>
</comment>
<feature type="transmembrane region" description="Helical" evidence="3">
    <location>
        <begin position="60"/>
        <end position="81"/>
    </location>
</feature>
<evidence type="ECO:0000259" key="4">
    <source>
        <dbReference type="PROSITE" id="PS50887"/>
    </source>
</evidence>
<keyword evidence="3" id="KW-1133">Transmembrane helix</keyword>
<dbReference type="NCBIfam" id="TIGR00254">
    <property type="entry name" value="GGDEF"/>
    <property type="match status" value="1"/>
</dbReference>
<name>A0ABM9YLK3_ACIRA</name>
<feature type="transmembrane region" description="Helical" evidence="3">
    <location>
        <begin position="200"/>
        <end position="220"/>
    </location>
</feature>
<dbReference type="PANTHER" id="PTHR45138:SF9">
    <property type="entry name" value="DIGUANYLATE CYCLASE DGCM-RELATED"/>
    <property type="match status" value="1"/>
</dbReference>
<dbReference type="EC" id="2.7.7.65" evidence="1"/>
<dbReference type="PANTHER" id="PTHR45138">
    <property type="entry name" value="REGULATORY COMPONENTS OF SENSORY TRANSDUCTION SYSTEM"/>
    <property type="match status" value="1"/>
</dbReference>
<evidence type="ECO:0000313" key="5">
    <source>
        <dbReference type="EMBL" id="EET81808.1"/>
    </source>
</evidence>
<keyword evidence="3" id="KW-0812">Transmembrane</keyword>
<keyword evidence="6" id="KW-1185">Reference proteome</keyword>
<organism evidence="5 6">
    <name type="scientific">Acinetobacter radioresistens SK82</name>
    <dbReference type="NCBI Taxonomy" id="596318"/>
    <lineage>
        <taxon>Bacteria</taxon>
        <taxon>Pseudomonadati</taxon>
        <taxon>Pseudomonadota</taxon>
        <taxon>Gammaproteobacteria</taxon>
        <taxon>Moraxellales</taxon>
        <taxon>Moraxellaceae</taxon>
        <taxon>Acinetobacter</taxon>
    </lineage>
</organism>
<feature type="transmembrane region" description="Helical" evidence="3">
    <location>
        <begin position="150"/>
        <end position="167"/>
    </location>
</feature>
<evidence type="ECO:0000256" key="1">
    <source>
        <dbReference type="ARBA" id="ARBA00012528"/>
    </source>
</evidence>
<evidence type="ECO:0000313" key="6">
    <source>
        <dbReference type="Proteomes" id="UP000018419"/>
    </source>
</evidence>
<dbReference type="EMBL" id="ACVR01000062">
    <property type="protein sequence ID" value="EET81808.1"/>
    <property type="molecule type" value="Genomic_DNA"/>
</dbReference>
<accession>A0ABM9YLK3</accession>
<keyword evidence="3" id="KW-0472">Membrane</keyword>
<dbReference type="CDD" id="cd01949">
    <property type="entry name" value="GGDEF"/>
    <property type="match status" value="1"/>
</dbReference>
<comment type="caution">
    <text evidence="5">The sequence shown here is derived from an EMBL/GenBank/DDBJ whole genome shotgun (WGS) entry which is preliminary data.</text>
</comment>
<protein>
    <recommendedName>
        <fullName evidence="1">diguanylate cyclase</fullName>
        <ecNumber evidence="1">2.7.7.65</ecNumber>
    </recommendedName>
</protein>
<dbReference type="Pfam" id="PF00990">
    <property type="entry name" value="GGDEF"/>
    <property type="match status" value="1"/>
</dbReference>
<dbReference type="Proteomes" id="UP000018419">
    <property type="component" value="Unassembled WGS sequence"/>
</dbReference>
<evidence type="ECO:0000256" key="3">
    <source>
        <dbReference type="SAM" id="Phobius"/>
    </source>
</evidence>
<sequence>MHDVMEYKYYLTTLQQQKEKIETLVALHSHCTSSSLPQALEQEFWQQNTERARINISQSFAAGVWAYLLFTALVLPGDYWLSGQRFFSADFLLCIVAMLNGAVSLLTLYGFARSKLLQPYFYQAALGLMLWTIISSCLLSMSFATPALKYQSAIVLCFIYMLGFMISGVRPLHMLLVGTLAAVISIYLLFVFHISFEVIILSRVLLGSCLFGFTLSTMLIKRERILFLNTKLAQLNEKIQYIHASELLHLSQHDELTQISNRRNFDETLDSFYRQSRKEGTPLSLLFIDVDFFKNYNDFYGHQMGDKVIYSIARAIKNSIRHRDFVARYGGEEFVVLLPETEAHGAYAVASNIYREIERLAIPHERSCIASYITVSLGITIYRGEAAVTQEALLESADQALYRAKQLGRNQIFYQSVGSTKVA</sequence>
<dbReference type="InterPro" id="IPR029787">
    <property type="entry name" value="Nucleotide_cyclase"/>
</dbReference>